<dbReference type="HOGENOM" id="CLU_106353_1_1_1"/>
<dbReference type="Pfam" id="PF04930">
    <property type="entry name" value="FUN14"/>
    <property type="match status" value="1"/>
</dbReference>
<comment type="subcellular location">
    <subcellularLocation>
        <location evidence="1">Membrane</location>
    </subcellularLocation>
</comment>
<keyword evidence="5" id="KW-0472">Membrane</keyword>
<accession>S7ZW21</accession>
<dbReference type="OrthoDB" id="3990500at2759"/>
<evidence type="ECO:0000256" key="3">
    <source>
        <dbReference type="ARBA" id="ARBA00022692"/>
    </source>
</evidence>
<dbReference type="eggNOG" id="ENOG502SEUQ">
    <property type="taxonomic scope" value="Eukaryota"/>
</dbReference>
<keyword evidence="3" id="KW-0812">Transmembrane</keyword>
<evidence type="ECO:0008006" key="9">
    <source>
        <dbReference type="Google" id="ProtNLM"/>
    </source>
</evidence>
<sequence>MAFALFSPSPTILRLGLGLGIGLSAASLHPQSPFRAAPLRCDWAPSGSGSGSRSTGPEINFPGRASEPSIATQAKNTLLTPENMRQVSMGSVLGLIAGVGLRAFSKVLVVVLGMGVVLVEWAASKGYNILPLDRLTGYIKNTDVRRMVQENRPFKISFGAMMAMAAFAQF</sequence>
<name>S7ZW21_PENO1</name>
<evidence type="ECO:0000256" key="5">
    <source>
        <dbReference type="ARBA" id="ARBA00023136"/>
    </source>
</evidence>
<keyword evidence="4" id="KW-1133">Transmembrane helix</keyword>
<evidence type="ECO:0000313" key="7">
    <source>
        <dbReference type="EMBL" id="EPS34639.1"/>
    </source>
</evidence>
<evidence type="ECO:0000256" key="6">
    <source>
        <dbReference type="SAM" id="MobiDB-lite"/>
    </source>
</evidence>
<evidence type="ECO:0000256" key="4">
    <source>
        <dbReference type="ARBA" id="ARBA00022989"/>
    </source>
</evidence>
<reference evidence="7 8" key="1">
    <citation type="journal article" date="2013" name="PLoS ONE">
        <title>Genomic and secretomic analyses reveal unique features of the lignocellulolytic enzyme system of Penicillium decumbens.</title>
        <authorList>
            <person name="Liu G."/>
            <person name="Zhang L."/>
            <person name="Wei X."/>
            <person name="Zou G."/>
            <person name="Qin Y."/>
            <person name="Ma L."/>
            <person name="Li J."/>
            <person name="Zheng H."/>
            <person name="Wang S."/>
            <person name="Wang C."/>
            <person name="Xun L."/>
            <person name="Zhao G.-P."/>
            <person name="Zhou Z."/>
            <person name="Qu Y."/>
        </authorList>
    </citation>
    <scope>NUCLEOTIDE SEQUENCE [LARGE SCALE GENOMIC DNA]</scope>
    <source>
        <strain evidence="8">114-2 / CGMCC 5302</strain>
    </source>
</reference>
<dbReference type="PhylomeDB" id="S7ZW21"/>
<keyword evidence="8" id="KW-1185">Reference proteome</keyword>
<evidence type="ECO:0000256" key="1">
    <source>
        <dbReference type="ARBA" id="ARBA00004370"/>
    </source>
</evidence>
<proteinExistence type="inferred from homology"/>
<protein>
    <recommendedName>
        <fullName evidence="9">FUN14 family protein</fullName>
    </recommendedName>
</protein>
<feature type="region of interest" description="Disordered" evidence="6">
    <location>
        <begin position="45"/>
        <end position="66"/>
    </location>
</feature>
<organism evidence="7 8">
    <name type="scientific">Penicillium oxalicum (strain 114-2 / CGMCC 5302)</name>
    <name type="common">Penicillium decumbens</name>
    <dbReference type="NCBI Taxonomy" id="933388"/>
    <lineage>
        <taxon>Eukaryota</taxon>
        <taxon>Fungi</taxon>
        <taxon>Dikarya</taxon>
        <taxon>Ascomycota</taxon>
        <taxon>Pezizomycotina</taxon>
        <taxon>Eurotiomycetes</taxon>
        <taxon>Eurotiomycetidae</taxon>
        <taxon>Eurotiales</taxon>
        <taxon>Aspergillaceae</taxon>
        <taxon>Penicillium</taxon>
    </lineage>
</organism>
<dbReference type="GO" id="GO:0005741">
    <property type="term" value="C:mitochondrial outer membrane"/>
    <property type="evidence" value="ECO:0007669"/>
    <property type="project" value="TreeGrafter"/>
</dbReference>
<dbReference type="InterPro" id="IPR007014">
    <property type="entry name" value="FUN14"/>
</dbReference>
<evidence type="ECO:0000256" key="2">
    <source>
        <dbReference type="ARBA" id="ARBA00009160"/>
    </source>
</evidence>
<dbReference type="Proteomes" id="UP000019376">
    <property type="component" value="Unassembled WGS sequence"/>
</dbReference>
<comment type="similarity">
    <text evidence="2">Belongs to the FUN14 family.</text>
</comment>
<evidence type="ECO:0000313" key="8">
    <source>
        <dbReference type="Proteomes" id="UP000019376"/>
    </source>
</evidence>
<dbReference type="STRING" id="933388.S7ZW21"/>
<dbReference type="GO" id="GO:0000422">
    <property type="term" value="P:autophagy of mitochondrion"/>
    <property type="evidence" value="ECO:0007669"/>
    <property type="project" value="TreeGrafter"/>
</dbReference>
<dbReference type="AlphaFoldDB" id="S7ZW21"/>
<dbReference type="PANTHER" id="PTHR21346:SF0">
    <property type="entry name" value="RE45833P"/>
    <property type="match status" value="1"/>
</dbReference>
<gene>
    <name evidence="7" type="ORF">PDE_09603</name>
</gene>
<dbReference type="EMBL" id="KB644415">
    <property type="protein sequence ID" value="EPS34639.1"/>
    <property type="molecule type" value="Genomic_DNA"/>
</dbReference>
<dbReference type="PANTHER" id="PTHR21346">
    <property type="entry name" value="FUN14 DOMAIN CONTAINING"/>
    <property type="match status" value="1"/>
</dbReference>